<organism evidence="2 3">
    <name type="scientific">Kuenenia stuttgartiensis</name>
    <dbReference type="NCBI Taxonomy" id="174633"/>
    <lineage>
        <taxon>Bacteria</taxon>
        <taxon>Pseudomonadati</taxon>
        <taxon>Planctomycetota</taxon>
        <taxon>Candidatus Brocadiia</taxon>
        <taxon>Candidatus Brocadiales</taxon>
        <taxon>Candidatus Brocadiaceae</taxon>
        <taxon>Candidatus Kuenenia</taxon>
    </lineage>
</organism>
<proteinExistence type="predicted"/>
<accession>A0A6G7GU23</accession>
<sequence length="75" mass="9119">MRNGFVYDDMFTRTNNYLIDFWAKSTAFFNMAYFAASGELLNYRPVVNISFYCYLFFYLKKYLFCHLARETTLIR</sequence>
<gene>
    <name evidence="2" type="ORF">KsCSTR_37090</name>
</gene>
<reference evidence="2 3" key="1">
    <citation type="submission" date="2020-02" db="EMBL/GenBank/DDBJ databases">
        <title>Newly sequenced genome of strain CSTR1 showed variability in Candidatus Kuenenia stuttgartiensis genomes.</title>
        <authorList>
            <person name="Ding C."/>
            <person name="Adrian L."/>
        </authorList>
    </citation>
    <scope>NUCLEOTIDE SEQUENCE [LARGE SCALE GENOMIC DNA]</scope>
    <source>
        <strain evidence="2 3">CSTR1</strain>
    </source>
</reference>
<keyword evidence="1" id="KW-1133">Transmembrane helix</keyword>
<keyword evidence="1" id="KW-0472">Membrane</keyword>
<evidence type="ECO:0000313" key="3">
    <source>
        <dbReference type="Proteomes" id="UP000501926"/>
    </source>
</evidence>
<dbReference type="AlphaFoldDB" id="A0A6G7GU23"/>
<name>A0A6G7GU23_KUEST</name>
<keyword evidence="1" id="KW-0812">Transmembrane</keyword>
<feature type="transmembrane region" description="Helical" evidence="1">
    <location>
        <begin position="41"/>
        <end position="59"/>
    </location>
</feature>
<evidence type="ECO:0000256" key="1">
    <source>
        <dbReference type="SAM" id="Phobius"/>
    </source>
</evidence>
<evidence type="ECO:0000313" key="2">
    <source>
        <dbReference type="EMBL" id="QII13088.1"/>
    </source>
</evidence>
<dbReference type="EMBL" id="CP049055">
    <property type="protein sequence ID" value="QII13088.1"/>
    <property type="molecule type" value="Genomic_DNA"/>
</dbReference>
<protein>
    <submittedName>
        <fullName evidence="2">Uncharacterized protein</fullName>
    </submittedName>
</protein>
<dbReference type="Proteomes" id="UP000501926">
    <property type="component" value="Chromosome"/>
</dbReference>